<protein>
    <submittedName>
        <fullName evidence="3">Putative amidohydrolase</fullName>
    </submittedName>
</protein>
<evidence type="ECO:0000313" key="6">
    <source>
        <dbReference type="Proteomes" id="UP000027644"/>
    </source>
</evidence>
<keyword evidence="3" id="KW-0378">Hydrolase</keyword>
<dbReference type="InterPro" id="IPR036526">
    <property type="entry name" value="C-N_Hydrolase_sf"/>
</dbReference>
<gene>
    <name evidence="5" type="ORF">SASC598J21_000480</name>
    <name evidence="4" type="ORF">SASC598J21_000600</name>
    <name evidence="3" type="ORF">SASC598J21_000690</name>
    <name evidence="2" type="ORF">SASC598J21_001760</name>
</gene>
<evidence type="ECO:0000313" key="4">
    <source>
        <dbReference type="EMBL" id="KEQ02157.1"/>
    </source>
</evidence>
<evidence type="ECO:0000313" key="3">
    <source>
        <dbReference type="EMBL" id="KEQ02148.1"/>
    </source>
</evidence>
<name>A0A074V9R2_9NEIS</name>
<dbReference type="EMBL" id="AVQL01000044">
    <property type="protein sequence ID" value="KEQ02169.1"/>
    <property type="molecule type" value="Genomic_DNA"/>
</dbReference>
<dbReference type="InterPro" id="IPR003010">
    <property type="entry name" value="C-N_Hydrolase"/>
</dbReference>
<dbReference type="EMBL" id="AVQL01000152">
    <property type="protein sequence ID" value="KEQ02043.1"/>
    <property type="molecule type" value="Genomic_DNA"/>
</dbReference>
<dbReference type="GO" id="GO:0016787">
    <property type="term" value="F:hydrolase activity"/>
    <property type="evidence" value="ECO:0007669"/>
    <property type="project" value="UniProtKB-KW"/>
</dbReference>
<evidence type="ECO:0000313" key="5">
    <source>
        <dbReference type="EMBL" id="KEQ02169.1"/>
    </source>
</evidence>
<accession>A0A074V9R2</accession>
<sequence length="64" mass="7096">MNGIKVGIVQMVSGTDIAENIQTMQHLVRQAANAGAEWVVLPEYWPIMGKDETDKVVQNKINSK</sequence>
<comment type="caution">
    <text evidence="3">The sequence shown here is derived from an EMBL/GenBank/DDBJ whole genome shotgun (WGS) entry which is preliminary data.</text>
</comment>
<dbReference type="EMBL" id="AVQL01000066">
    <property type="protein sequence ID" value="KEQ02148.1"/>
    <property type="molecule type" value="Genomic_DNA"/>
</dbReference>
<dbReference type="Gene3D" id="3.60.110.10">
    <property type="entry name" value="Carbon-nitrogen hydrolase"/>
    <property type="match status" value="1"/>
</dbReference>
<dbReference type="EMBL" id="AVQL01000057">
    <property type="protein sequence ID" value="KEQ02157.1"/>
    <property type="molecule type" value="Genomic_DNA"/>
</dbReference>
<evidence type="ECO:0000259" key="1">
    <source>
        <dbReference type="Pfam" id="PF00795"/>
    </source>
</evidence>
<reference evidence="3 6" key="1">
    <citation type="journal article" date="2014" name="PLoS Genet.">
        <title>Hidden diversity in honey bee gut symbionts detected by single-cell genomics.</title>
        <authorList>
            <person name="Engel P."/>
            <person name="Stepanauskas R."/>
            <person name="Moran N."/>
        </authorList>
    </citation>
    <scope>NUCLEOTIDE SEQUENCE [LARGE SCALE GENOMIC DNA]</scope>
    <source>
        <strain evidence="3 6">SCGC AB-598-J21</strain>
    </source>
</reference>
<dbReference type="AlphaFoldDB" id="A0A074V9R2"/>
<dbReference type="SUPFAM" id="SSF56317">
    <property type="entry name" value="Carbon-nitrogen hydrolase"/>
    <property type="match status" value="1"/>
</dbReference>
<proteinExistence type="predicted"/>
<dbReference type="Pfam" id="PF00795">
    <property type="entry name" value="CN_hydrolase"/>
    <property type="match status" value="1"/>
</dbReference>
<evidence type="ECO:0000313" key="2">
    <source>
        <dbReference type="EMBL" id="KEQ02043.1"/>
    </source>
</evidence>
<organism evidence="3 6">
    <name type="scientific">Snodgrassella alvi SCGC AB-598-J21</name>
    <dbReference type="NCBI Taxonomy" id="1385367"/>
    <lineage>
        <taxon>Bacteria</taxon>
        <taxon>Pseudomonadati</taxon>
        <taxon>Pseudomonadota</taxon>
        <taxon>Betaproteobacteria</taxon>
        <taxon>Neisseriales</taxon>
        <taxon>Neisseriaceae</taxon>
        <taxon>Snodgrassella</taxon>
    </lineage>
</organism>
<dbReference type="Proteomes" id="UP000027644">
    <property type="component" value="Unassembled WGS sequence"/>
</dbReference>
<feature type="domain" description="CN hydrolase" evidence="1">
    <location>
        <begin position="5"/>
        <end position="53"/>
    </location>
</feature>